<dbReference type="EMBL" id="MLYV02000755">
    <property type="protein sequence ID" value="PSR78218.1"/>
    <property type="molecule type" value="Genomic_DNA"/>
</dbReference>
<dbReference type="PANTHER" id="PTHR21027">
    <property type="entry name" value="TRNA-SPLICING ENDONUCLEASE SUBUNIT SEN54"/>
    <property type="match status" value="1"/>
</dbReference>
<name>A0A2R6NWD2_9APHY</name>
<organism evidence="4 5">
    <name type="scientific">Hermanssonia centrifuga</name>
    <dbReference type="NCBI Taxonomy" id="98765"/>
    <lineage>
        <taxon>Eukaryota</taxon>
        <taxon>Fungi</taxon>
        <taxon>Dikarya</taxon>
        <taxon>Basidiomycota</taxon>
        <taxon>Agaricomycotina</taxon>
        <taxon>Agaricomycetes</taxon>
        <taxon>Polyporales</taxon>
        <taxon>Meruliaceae</taxon>
        <taxon>Hermanssonia</taxon>
    </lineage>
</organism>
<comment type="caution">
    <text evidence="4">The sequence shown here is derived from an EMBL/GenBank/DDBJ whole genome shotgun (WGS) entry which is preliminary data.</text>
</comment>
<dbReference type="AlphaFoldDB" id="A0A2R6NWD2"/>
<dbReference type="STRING" id="98765.A0A2R6NWD2"/>
<comment type="similarity">
    <text evidence="1">Belongs to the SEN54 family.</text>
</comment>
<reference evidence="4 5" key="1">
    <citation type="submission" date="2018-02" db="EMBL/GenBank/DDBJ databases">
        <title>Genome sequence of the basidiomycete white-rot fungus Phlebia centrifuga.</title>
        <authorList>
            <person name="Granchi Z."/>
            <person name="Peng M."/>
            <person name="de Vries R.P."/>
            <person name="Hilden K."/>
            <person name="Makela M.R."/>
            <person name="Grigoriev I."/>
            <person name="Riley R."/>
        </authorList>
    </citation>
    <scope>NUCLEOTIDE SEQUENCE [LARGE SCALE GENOMIC DNA]</scope>
    <source>
        <strain evidence="4 5">FBCC195</strain>
    </source>
</reference>
<gene>
    <name evidence="4" type="ORF">PHLCEN_2v7550</name>
</gene>
<proteinExistence type="inferred from homology"/>
<evidence type="ECO:0000313" key="4">
    <source>
        <dbReference type="EMBL" id="PSR78218.1"/>
    </source>
</evidence>
<accession>A0A2R6NWD2</accession>
<dbReference type="Pfam" id="PF12928">
    <property type="entry name" value="tRNA_int_end_N2"/>
    <property type="match status" value="1"/>
</dbReference>
<dbReference type="GO" id="GO:0000379">
    <property type="term" value="P:tRNA-type intron splice site recognition and cleavage"/>
    <property type="evidence" value="ECO:0007669"/>
    <property type="project" value="TreeGrafter"/>
</dbReference>
<sequence length="356" mass="40065">MSYAVWHSDIARAHVTTARGIHFSNMGHSVARVTLAGLDDMPKIPKRLELLPEEALYLVERGAMFCWKASELPVAGAPAFEDMEGEPMTVQQAFAEMIGTEDLTLEKYQVFAYLKRLGYVVTRTRPPSEAYPASAPFPPHQYPRVSFLRWILSCLTSPLKRLLNTFTGAFDWWKPLRFNRWLHHNMSYPSVYKSLRFLPSGHKEPLYIKTPDTPSPYQIFFNLYKPSTSFKKTAPPAPDFSMVVVNARTTAIPSLSELNDLFGSLPELPPPVPRRRTLLPQKPAPLPTPAVQPKSFLQRIFPWAFPTLPQGPVARKTNPFAVLKAGTKMVVVAVVDAGTISFFRFGPGAFEDFPMN</sequence>
<evidence type="ECO:0000256" key="1">
    <source>
        <dbReference type="ARBA" id="ARBA00005736"/>
    </source>
</evidence>
<evidence type="ECO:0000313" key="5">
    <source>
        <dbReference type="Proteomes" id="UP000186601"/>
    </source>
</evidence>
<evidence type="ECO:0000256" key="2">
    <source>
        <dbReference type="ARBA" id="ARBA00022694"/>
    </source>
</evidence>
<dbReference type="GO" id="GO:0000214">
    <property type="term" value="C:tRNA-intron endonuclease complex"/>
    <property type="evidence" value="ECO:0007669"/>
    <property type="project" value="TreeGrafter"/>
</dbReference>
<protein>
    <recommendedName>
        <fullName evidence="3">tRNA-splicing endonuclease subunit Sen54 N-terminal domain-containing protein</fullName>
    </recommendedName>
</protein>
<keyword evidence="5" id="KW-1185">Reference proteome</keyword>
<dbReference type="Proteomes" id="UP000186601">
    <property type="component" value="Unassembled WGS sequence"/>
</dbReference>
<evidence type="ECO:0000259" key="3">
    <source>
        <dbReference type="Pfam" id="PF12928"/>
    </source>
</evidence>
<dbReference type="OrthoDB" id="408683at2759"/>
<feature type="domain" description="tRNA-splicing endonuclease subunit Sen54 N-terminal" evidence="3">
    <location>
        <begin position="1"/>
        <end position="67"/>
    </location>
</feature>
<dbReference type="PANTHER" id="PTHR21027:SF1">
    <property type="entry name" value="TRNA-SPLICING ENDONUCLEASE SUBUNIT SEN54"/>
    <property type="match status" value="1"/>
</dbReference>
<dbReference type="InterPro" id="IPR024336">
    <property type="entry name" value="tRNA_splic_suSen54_N"/>
</dbReference>
<keyword evidence="2" id="KW-0819">tRNA processing</keyword>
<dbReference type="InterPro" id="IPR024337">
    <property type="entry name" value="tRNA_splic_suSen54"/>
</dbReference>